<sequence>MKKVLLVIIGCFWVNLVLGQGVIGSSPDAMAQFRQANAGVSQYTGAVNVSIPLGTISGRELETSVSLNYAGSGHRVQDVASSVGLGWSLSAGGMITRIVRGAPDDLQNGYCHNVSDTEPDMFFFSFMGRSGSFVLDRNGEAILYPYQNLKIKSGICDYKDMWYIIDEMGNQYSFGKEGYIYSNESIETTTVQSVQSNVPEINYVSTWYLKSIKSLNGTDEMKFFYTDQTNYTYTNYYFTQNGDWCAQSIRDESSIITVQTRYLSYISAHGGTISFNWNDVREDLPGAKSLKGITVKNHLGKVLNQYDLVYSYFTSPGAINNCQTNCLRLKLDYIYDKAPDPLYAFDYNLATKLPRRDSRNYDYMGFYNANTVNSWLPAIPEFGQPGASREPNATNAQANMLTKINERGGAYRSFIYEGNRAWLNNSNTLVPGVRISKMITGDGNGNEITKEYSYLIGDPGSNSSGILFRKPISAIILNSQIVRHFSHSPIALLDVNGVNVGYSRVVEKVVGKGKTVSHYTNYDTRPDGGTNENHEVDVLFLSSVTPYFWERGNLRKTEIYDNNDKAILFETIHYDYTLPVKRTLSAYSSIPVFCNGNNFASHRFNYEIVSKPLVIEFKETEAFDQTDGTNTRKIKTVEKYKYDPVTLQLVESSLHNSAEPNEEHITRLKYVTNNGYAYRSNCENDYMNRLAFIVKGDNRFGQLFLLYQQFLDCIGSADLDAETYAILVLRAKNAISTIVETQHWLKRGSVEVFLGASLNQFRMEGTDNNWVVPSSEWASKKSSSFSGTSISSSGQFQRPNSFALMKHYPEYENTNGKLIKEIDRGNIATAYTYSNNFTTLESVTSNPGSQEHKTSYIYEPGIGVSKETDVNGRSTSFEYDFLGRMRLVRDHEGNILERYRYHYKNQKPSFRINANNTQVMPGQMIEIDVSDMILPTGGDAEFVWDMDNGTVYEDNRLHTSVSYSTPGLYSVKVVMLTNEYEPFTKYLNILVLSPMQVSICADGPQEIDVCGQDPPFFGACTTTNNQPYSATMFHANFSPSNATGCLGVYNYHWQYKNVNSSFWITMSNQNSSSAWFPNFGGAVGNYQIRCTVTDSCNNTVTANSWINYYKSNPSCTGGGVIIEGNSNDGG</sequence>
<gene>
    <name evidence="2" type="ORF">ACFSKL_06870</name>
</gene>
<name>A0ABW4VIH3_9BACT</name>
<dbReference type="Proteomes" id="UP001597361">
    <property type="component" value="Unassembled WGS sequence"/>
</dbReference>
<dbReference type="RefSeq" id="WP_376884727.1">
    <property type="nucleotide sequence ID" value="NZ_JBHUHR010000021.1"/>
</dbReference>
<dbReference type="Gene3D" id="2.60.40.10">
    <property type="entry name" value="Immunoglobulins"/>
    <property type="match status" value="1"/>
</dbReference>
<organism evidence="2 3">
    <name type="scientific">Belliella marina</name>
    <dbReference type="NCBI Taxonomy" id="1644146"/>
    <lineage>
        <taxon>Bacteria</taxon>
        <taxon>Pseudomonadati</taxon>
        <taxon>Bacteroidota</taxon>
        <taxon>Cytophagia</taxon>
        <taxon>Cytophagales</taxon>
        <taxon>Cyclobacteriaceae</taxon>
        <taxon>Belliella</taxon>
    </lineage>
</organism>
<dbReference type="InterPro" id="IPR013783">
    <property type="entry name" value="Ig-like_fold"/>
</dbReference>
<dbReference type="PROSITE" id="PS50093">
    <property type="entry name" value="PKD"/>
    <property type="match status" value="1"/>
</dbReference>
<reference evidence="3" key="1">
    <citation type="journal article" date="2019" name="Int. J. Syst. Evol. Microbiol.">
        <title>The Global Catalogue of Microorganisms (GCM) 10K type strain sequencing project: providing services to taxonomists for standard genome sequencing and annotation.</title>
        <authorList>
            <consortium name="The Broad Institute Genomics Platform"/>
            <consortium name="The Broad Institute Genome Sequencing Center for Infectious Disease"/>
            <person name="Wu L."/>
            <person name="Ma J."/>
        </authorList>
    </citation>
    <scope>NUCLEOTIDE SEQUENCE [LARGE SCALE GENOMIC DNA]</scope>
    <source>
        <strain evidence="3">CGMCC 1.15180</strain>
    </source>
</reference>
<evidence type="ECO:0000259" key="1">
    <source>
        <dbReference type="PROSITE" id="PS50093"/>
    </source>
</evidence>
<evidence type="ECO:0000313" key="3">
    <source>
        <dbReference type="Proteomes" id="UP001597361"/>
    </source>
</evidence>
<feature type="domain" description="PKD" evidence="1">
    <location>
        <begin position="936"/>
        <end position="975"/>
    </location>
</feature>
<keyword evidence="3" id="KW-1185">Reference proteome</keyword>
<dbReference type="SUPFAM" id="SSF49299">
    <property type="entry name" value="PKD domain"/>
    <property type="match status" value="1"/>
</dbReference>
<accession>A0ABW4VIH3</accession>
<protein>
    <recommendedName>
        <fullName evidence="1">PKD domain-containing protein</fullName>
    </recommendedName>
</protein>
<dbReference type="EMBL" id="JBHUHR010000021">
    <property type="protein sequence ID" value="MFD2034503.1"/>
    <property type="molecule type" value="Genomic_DNA"/>
</dbReference>
<evidence type="ECO:0000313" key="2">
    <source>
        <dbReference type="EMBL" id="MFD2034503.1"/>
    </source>
</evidence>
<proteinExistence type="predicted"/>
<comment type="caution">
    <text evidence="2">The sequence shown here is derived from an EMBL/GenBank/DDBJ whole genome shotgun (WGS) entry which is preliminary data.</text>
</comment>
<dbReference type="InterPro" id="IPR035986">
    <property type="entry name" value="PKD_dom_sf"/>
</dbReference>
<dbReference type="InterPro" id="IPR000601">
    <property type="entry name" value="PKD_dom"/>
</dbReference>